<organism evidence="1 2">
    <name type="scientific">Armillaria solidipes</name>
    <dbReference type="NCBI Taxonomy" id="1076256"/>
    <lineage>
        <taxon>Eukaryota</taxon>
        <taxon>Fungi</taxon>
        <taxon>Dikarya</taxon>
        <taxon>Basidiomycota</taxon>
        <taxon>Agaricomycotina</taxon>
        <taxon>Agaricomycetes</taxon>
        <taxon>Agaricomycetidae</taxon>
        <taxon>Agaricales</taxon>
        <taxon>Marasmiineae</taxon>
        <taxon>Physalacriaceae</taxon>
        <taxon>Armillaria</taxon>
    </lineage>
</organism>
<keyword evidence="2" id="KW-1185">Reference proteome</keyword>
<name>A0A2H3AYD4_9AGAR</name>
<dbReference type="Gene3D" id="1.20.930.20">
    <property type="entry name" value="Adaptor protein Cbl, N-terminal domain"/>
    <property type="match status" value="1"/>
</dbReference>
<reference evidence="2" key="1">
    <citation type="journal article" date="2017" name="Nat. Ecol. Evol.">
        <title>Genome expansion and lineage-specific genetic innovations in the forest pathogenic fungi Armillaria.</title>
        <authorList>
            <person name="Sipos G."/>
            <person name="Prasanna A.N."/>
            <person name="Walter M.C."/>
            <person name="O'Connor E."/>
            <person name="Balint B."/>
            <person name="Krizsan K."/>
            <person name="Kiss B."/>
            <person name="Hess J."/>
            <person name="Varga T."/>
            <person name="Slot J."/>
            <person name="Riley R."/>
            <person name="Boka B."/>
            <person name="Rigling D."/>
            <person name="Barry K."/>
            <person name="Lee J."/>
            <person name="Mihaltcheva S."/>
            <person name="LaButti K."/>
            <person name="Lipzen A."/>
            <person name="Waldron R."/>
            <person name="Moloney N.M."/>
            <person name="Sperisen C."/>
            <person name="Kredics L."/>
            <person name="Vagvoelgyi C."/>
            <person name="Patrignani A."/>
            <person name="Fitzpatrick D."/>
            <person name="Nagy I."/>
            <person name="Doyle S."/>
            <person name="Anderson J.B."/>
            <person name="Grigoriev I.V."/>
            <person name="Gueldener U."/>
            <person name="Muensterkoetter M."/>
            <person name="Nagy L.G."/>
        </authorList>
    </citation>
    <scope>NUCLEOTIDE SEQUENCE [LARGE SCALE GENOMIC DNA]</scope>
    <source>
        <strain evidence="2">28-4</strain>
    </source>
</reference>
<dbReference type="EMBL" id="KZ293473">
    <property type="protein sequence ID" value="PBK61724.1"/>
    <property type="molecule type" value="Genomic_DNA"/>
</dbReference>
<evidence type="ECO:0000313" key="1">
    <source>
        <dbReference type="EMBL" id="PBK61724.1"/>
    </source>
</evidence>
<dbReference type="GO" id="GO:0007166">
    <property type="term" value="P:cell surface receptor signaling pathway"/>
    <property type="evidence" value="ECO:0007669"/>
    <property type="project" value="InterPro"/>
</dbReference>
<proteinExistence type="predicted"/>
<accession>A0A2H3AYD4</accession>
<sequence length="220" mass="24468">MAKLKSKSKSILRPTMVVLKGLQAAGDMAPFPYIKGVATLALTVLEIVDAASTNRKDIDEFAERIGNTVTTLKNVTDRYLRAGDGDLSDLQGVCEDFQRCLQEIIHDLREIQKTNTDKIKIMQYLMITDRDFDTGIVTETRAIVSSIRRDTKSGFGSIKSSLDRLHLATEDGYTTLEERLYVALWNDLGPLISSNHGDLLTAIEDSRGIYKGVVRCVDSH</sequence>
<dbReference type="InterPro" id="IPR059179">
    <property type="entry name" value="MLKL-like_MCAfunc"/>
</dbReference>
<gene>
    <name evidence="1" type="ORF">ARMSODRAFT_1025450</name>
</gene>
<dbReference type="CDD" id="cd21037">
    <property type="entry name" value="MLKL_NTD"/>
    <property type="match status" value="1"/>
</dbReference>
<dbReference type="Proteomes" id="UP000218334">
    <property type="component" value="Unassembled WGS sequence"/>
</dbReference>
<evidence type="ECO:0000313" key="2">
    <source>
        <dbReference type="Proteomes" id="UP000218334"/>
    </source>
</evidence>
<dbReference type="AlphaFoldDB" id="A0A2H3AYD4"/>
<protein>
    <submittedName>
        <fullName evidence="1">Uncharacterized protein</fullName>
    </submittedName>
</protein>
<dbReference type="InterPro" id="IPR036537">
    <property type="entry name" value="Adaptor_Cbl_N_dom_sf"/>
</dbReference>